<dbReference type="EMBL" id="JADIMW010000008">
    <property type="protein sequence ID" value="MBO8437445.1"/>
    <property type="molecule type" value="Genomic_DNA"/>
</dbReference>
<dbReference type="Proteomes" id="UP000823636">
    <property type="component" value="Unassembled WGS sequence"/>
</dbReference>
<proteinExistence type="predicted"/>
<dbReference type="GO" id="GO:0005524">
    <property type="term" value="F:ATP binding"/>
    <property type="evidence" value="ECO:0007669"/>
    <property type="project" value="UniProtKB-KW"/>
</dbReference>
<evidence type="ECO:0000256" key="5">
    <source>
        <dbReference type="ARBA" id="ARBA00022741"/>
    </source>
</evidence>
<dbReference type="PANTHER" id="PTHR42771:SF2">
    <property type="entry name" value="IRON(3+)-HYDROXAMATE IMPORT ATP-BINDING PROTEIN FHUC"/>
    <property type="match status" value="1"/>
</dbReference>
<evidence type="ECO:0000256" key="9">
    <source>
        <dbReference type="ARBA" id="ARBA00023136"/>
    </source>
</evidence>
<evidence type="ECO:0000313" key="11">
    <source>
        <dbReference type="EMBL" id="MBO8437445.1"/>
    </source>
</evidence>
<dbReference type="CDD" id="cd03214">
    <property type="entry name" value="ABC_Iron-Siderophores_B12_Hemin"/>
    <property type="match status" value="1"/>
</dbReference>
<evidence type="ECO:0000313" key="12">
    <source>
        <dbReference type="Proteomes" id="UP000823636"/>
    </source>
</evidence>
<evidence type="ECO:0000259" key="10">
    <source>
        <dbReference type="PROSITE" id="PS50893"/>
    </source>
</evidence>
<evidence type="ECO:0000256" key="8">
    <source>
        <dbReference type="ARBA" id="ARBA00023065"/>
    </source>
</evidence>
<comment type="subcellular location">
    <subcellularLocation>
        <location evidence="1">Cell membrane</location>
        <topology evidence="1">Peripheral membrane protein</topology>
    </subcellularLocation>
</comment>
<evidence type="ECO:0000256" key="1">
    <source>
        <dbReference type="ARBA" id="ARBA00004202"/>
    </source>
</evidence>
<keyword evidence="8" id="KW-0406">Ion transport</keyword>
<keyword evidence="9" id="KW-0472">Membrane</keyword>
<evidence type="ECO:0000256" key="7">
    <source>
        <dbReference type="ARBA" id="ARBA00023004"/>
    </source>
</evidence>
<keyword evidence="6 11" id="KW-0067">ATP-binding</keyword>
<reference evidence="11" key="1">
    <citation type="submission" date="2020-10" db="EMBL/GenBank/DDBJ databases">
        <authorList>
            <person name="Gilroy R."/>
        </authorList>
    </citation>
    <scope>NUCLEOTIDE SEQUENCE</scope>
    <source>
        <strain evidence="11">G3-4614</strain>
    </source>
</reference>
<keyword evidence="2" id="KW-0813">Transport</keyword>
<dbReference type="Pfam" id="PF00005">
    <property type="entry name" value="ABC_tran"/>
    <property type="match status" value="1"/>
</dbReference>
<accession>A0A9D9E2R9</accession>
<dbReference type="AlphaFoldDB" id="A0A9D9E2R9"/>
<reference evidence="11" key="2">
    <citation type="journal article" date="2021" name="PeerJ">
        <title>Extensive microbial diversity within the chicken gut microbiome revealed by metagenomics and culture.</title>
        <authorList>
            <person name="Gilroy R."/>
            <person name="Ravi A."/>
            <person name="Getino M."/>
            <person name="Pursley I."/>
            <person name="Horton D.L."/>
            <person name="Alikhan N.F."/>
            <person name="Baker D."/>
            <person name="Gharbi K."/>
            <person name="Hall N."/>
            <person name="Watson M."/>
            <person name="Adriaenssens E.M."/>
            <person name="Foster-Nyarko E."/>
            <person name="Jarju S."/>
            <person name="Secka A."/>
            <person name="Antonio M."/>
            <person name="Oren A."/>
            <person name="Chaudhuri R.R."/>
            <person name="La Ragione R."/>
            <person name="Hildebrand F."/>
            <person name="Pallen M.J."/>
        </authorList>
    </citation>
    <scope>NUCLEOTIDE SEQUENCE</scope>
    <source>
        <strain evidence="11">G3-4614</strain>
    </source>
</reference>
<evidence type="ECO:0000256" key="3">
    <source>
        <dbReference type="ARBA" id="ARBA00022475"/>
    </source>
</evidence>
<dbReference type="InterPro" id="IPR003439">
    <property type="entry name" value="ABC_transporter-like_ATP-bd"/>
</dbReference>
<gene>
    <name evidence="11" type="ORF">IAC54_00910</name>
</gene>
<dbReference type="SUPFAM" id="SSF52540">
    <property type="entry name" value="P-loop containing nucleoside triphosphate hydrolases"/>
    <property type="match status" value="1"/>
</dbReference>
<keyword evidence="5" id="KW-0547">Nucleotide-binding</keyword>
<evidence type="ECO:0000256" key="6">
    <source>
        <dbReference type="ARBA" id="ARBA00022840"/>
    </source>
</evidence>
<dbReference type="GO" id="GO:0016887">
    <property type="term" value="F:ATP hydrolysis activity"/>
    <property type="evidence" value="ECO:0007669"/>
    <property type="project" value="InterPro"/>
</dbReference>
<name>A0A9D9E2R9_9BACT</name>
<evidence type="ECO:0000256" key="4">
    <source>
        <dbReference type="ARBA" id="ARBA00022496"/>
    </source>
</evidence>
<dbReference type="InterPro" id="IPR003593">
    <property type="entry name" value="AAA+_ATPase"/>
</dbReference>
<protein>
    <submittedName>
        <fullName evidence="11">ABC transporter ATP-binding protein</fullName>
    </submittedName>
</protein>
<dbReference type="Gene3D" id="3.40.50.300">
    <property type="entry name" value="P-loop containing nucleotide triphosphate hydrolases"/>
    <property type="match status" value="1"/>
</dbReference>
<keyword evidence="3" id="KW-1003">Cell membrane</keyword>
<sequence length="275" mass="29959">MMTTKRVTVEAEALSIGYGKGNSARCVAEGIGFSLYEGELVLLLGRNGVGKSTLLRTLSAMQPPLAGRVSICGRDIARVSLQRLSASVSVVLTDKTFAGGLRTDEVVSLGRYPFTGFMGRLSETDRRVVREALSAVGMLHKERDYFSRLSDGERQKVMVAKALAQESDVIILDEPTAFLDLPSRLEMLALMRRLVVERRKTVLFSTHDIEQSLPYADRLLLFSPSGLCCRTVRDAAESGALEAIFDGCGLHYDKAAMRFSLDDGRVRACGNGGAD</sequence>
<dbReference type="InterPro" id="IPR027417">
    <property type="entry name" value="P-loop_NTPase"/>
</dbReference>
<dbReference type="InterPro" id="IPR051535">
    <property type="entry name" value="Siderophore_ABC-ATPase"/>
</dbReference>
<feature type="domain" description="ABC transporter" evidence="10">
    <location>
        <begin position="9"/>
        <end position="249"/>
    </location>
</feature>
<keyword evidence="4" id="KW-0410">Iron transport</keyword>
<dbReference type="SMART" id="SM00382">
    <property type="entry name" value="AAA"/>
    <property type="match status" value="1"/>
</dbReference>
<dbReference type="GO" id="GO:0006826">
    <property type="term" value="P:iron ion transport"/>
    <property type="evidence" value="ECO:0007669"/>
    <property type="project" value="UniProtKB-KW"/>
</dbReference>
<dbReference type="PROSITE" id="PS50893">
    <property type="entry name" value="ABC_TRANSPORTER_2"/>
    <property type="match status" value="1"/>
</dbReference>
<evidence type="ECO:0000256" key="2">
    <source>
        <dbReference type="ARBA" id="ARBA00022448"/>
    </source>
</evidence>
<dbReference type="PANTHER" id="PTHR42771">
    <property type="entry name" value="IRON(3+)-HYDROXAMATE IMPORT ATP-BINDING PROTEIN FHUC"/>
    <property type="match status" value="1"/>
</dbReference>
<organism evidence="11 12">
    <name type="scientific">Candidatus Caccoplasma merdipullorum</name>
    <dbReference type="NCBI Taxonomy" id="2840718"/>
    <lineage>
        <taxon>Bacteria</taxon>
        <taxon>Pseudomonadati</taxon>
        <taxon>Bacteroidota</taxon>
        <taxon>Bacteroidia</taxon>
        <taxon>Bacteroidales</taxon>
        <taxon>Bacteroidaceae</taxon>
        <taxon>Bacteroidaceae incertae sedis</taxon>
        <taxon>Candidatus Caccoplasma</taxon>
    </lineage>
</organism>
<dbReference type="GO" id="GO:0005886">
    <property type="term" value="C:plasma membrane"/>
    <property type="evidence" value="ECO:0007669"/>
    <property type="project" value="UniProtKB-SubCell"/>
</dbReference>
<comment type="caution">
    <text evidence="11">The sequence shown here is derived from an EMBL/GenBank/DDBJ whole genome shotgun (WGS) entry which is preliminary data.</text>
</comment>
<keyword evidence="7" id="KW-0408">Iron</keyword>